<evidence type="ECO:0000313" key="8">
    <source>
        <dbReference type="Proteomes" id="UP000692954"/>
    </source>
</evidence>
<proteinExistence type="predicted"/>
<dbReference type="PANTHER" id="PTHR48012">
    <property type="entry name" value="STERILE20-LIKE KINASE, ISOFORM B-RELATED"/>
    <property type="match status" value="1"/>
</dbReference>
<dbReference type="FunFam" id="1.10.510.10:FF:000421">
    <property type="entry name" value="Serine/threonine-protein kinase PAK 6"/>
    <property type="match status" value="1"/>
</dbReference>
<feature type="binding site" evidence="4">
    <location>
        <position position="41"/>
    </location>
    <ligand>
        <name>ATP</name>
        <dbReference type="ChEBI" id="CHEBI:30616"/>
    </ligand>
</feature>
<dbReference type="GO" id="GO:0005524">
    <property type="term" value="F:ATP binding"/>
    <property type="evidence" value="ECO:0007669"/>
    <property type="project" value="UniProtKB-UniRule"/>
</dbReference>
<name>A0A8S1QXD4_9CILI</name>
<comment type="caution">
    <text evidence="7">The sequence shown here is derived from an EMBL/GenBank/DDBJ whole genome shotgun (WGS) entry which is preliminary data.</text>
</comment>
<accession>A0A8S1QXD4</accession>
<dbReference type="GO" id="GO:0004674">
    <property type="term" value="F:protein serine/threonine kinase activity"/>
    <property type="evidence" value="ECO:0007669"/>
    <property type="project" value="UniProtKB-EC"/>
</dbReference>
<feature type="coiled-coil region" evidence="5">
    <location>
        <begin position="384"/>
        <end position="429"/>
    </location>
</feature>
<dbReference type="OrthoDB" id="8693905at2759"/>
<dbReference type="PROSITE" id="PS00107">
    <property type="entry name" value="PROTEIN_KINASE_ATP"/>
    <property type="match status" value="1"/>
</dbReference>
<dbReference type="Pfam" id="PF00069">
    <property type="entry name" value="Pkinase"/>
    <property type="match status" value="1"/>
</dbReference>
<evidence type="ECO:0000256" key="2">
    <source>
        <dbReference type="ARBA" id="ARBA00022741"/>
    </source>
</evidence>
<dbReference type="PROSITE" id="PS50011">
    <property type="entry name" value="PROTEIN_KINASE_DOM"/>
    <property type="match status" value="1"/>
</dbReference>
<dbReference type="PANTHER" id="PTHR48012:SF2">
    <property type="entry name" value="STERILE20-LIKE KINASE, ISOFORM B"/>
    <property type="match status" value="1"/>
</dbReference>
<keyword evidence="5" id="KW-0175">Coiled coil</keyword>
<keyword evidence="8" id="KW-1185">Reference proteome</keyword>
<dbReference type="GO" id="GO:0005737">
    <property type="term" value="C:cytoplasm"/>
    <property type="evidence" value="ECO:0007669"/>
    <property type="project" value="TreeGrafter"/>
</dbReference>
<dbReference type="AlphaFoldDB" id="A0A8S1QXD4"/>
<feature type="domain" description="Protein kinase" evidence="6">
    <location>
        <begin position="12"/>
        <end position="266"/>
    </location>
</feature>
<keyword evidence="2 4" id="KW-0547">Nucleotide-binding</keyword>
<evidence type="ECO:0000256" key="3">
    <source>
        <dbReference type="ARBA" id="ARBA00022840"/>
    </source>
</evidence>
<dbReference type="SMART" id="SM00220">
    <property type="entry name" value="S_TKc"/>
    <property type="match status" value="1"/>
</dbReference>
<dbReference type="CDD" id="cd06612">
    <property type="entry name" value="STKc_MST1_2"/>
    <property type="match status" value="1"/>
</dbReference>
<evidence type="ECO:0000256" key="4">
    <source>
        <dbReference type="PROSITE-ProRule" id="PRU10141"/>
    </source>
</evidence>
<evidence type="ECO:0000259" key="6">
    <source>
        <dbReference type="PROSITE" id="PS50011"/>
    </source>
</evidence>
<gene>
    <name evidence="7" type="ORF">PSON_ATCC_30995.1.T1240133</name>
</gene>
<evidence type="ECO:0000313" key="7">
    <source>
        <dbReference type="EMBL" id="CAD8120119.1"/>
    </source>
</evidence>
<evidence type="ECO:0000256" key="5">
    <source>
        <dbReference type="SAM" id="Coils"/>
    </source>
</evidence>
<dbReference type="InterPro" id="IPR050629">
    <property type="entry name" value="STE20/SPS1-PAK"/>
</dbReference>
<organism evidence="7 8">
    <name type="scientific">Paramecium sonneborni</name>
    <dbReference type="NCBI Taxonomy" id="65129"/>
    <lineage>
        <taxon>Eukaryota</taxon>
        <taxon>Sar</taxon>
        <taxon>Alveolata</taxon>
        <taxon>Ciliophora</taxon>
        <taxon>Intramacronucleata</taxon>
        <taxon>Oligohymenophorea</taxon>
        <taxon>Peniculida</taxon>
        <taxon>Parameciidae</taxon>
        <taxon>Paramecium</taxon>
    </lineage>
</organism>
<dbReference type="EC" id="2.7.11.1" evidence="1"/>
<sequence>MNESLMNPEDFYRLEGVIGEGSYGQVYKATQLDNGKVVAIKIVPTTGEIESLKREIQILRDCRSDNIVKYFGSYHSNGQLWLVMEYCAGGSVIDLVKAMNFNGSCLPEELIATVLYQTLKGIDYMHNHKKIHRDIKCGNILIDHLGNIKLADFGVSTQLVHTMADTDTVIGSPFWMSPEILLKSRYNKKTDIWSLGITAIEMAEGEPPYAHIHPIRAMFAIKNNPPNSLTDQSRWSKEFNTFVKKCLILDPKERPSTKELLQDPFFQRFCKSREYVQQFMIKNGKMIENYKRQKQNKQHEQNNEQSQEQAIVQLDTLVECEEEEEDLGTMIVNDIDSIPMNDTGTMLEHQYQDAEVYEKAMNRVSEYGLQSLNQLRIPVTESPLKKQKQIEDKIQQLNDEMNNEIKKIKQKYTEQIQSLQKLLQQVSVQKHESHKSVHEQKLIPQSTNYYRQLDAKNKTSAPSTPVQIQNKQKSQQENINLENQLKPTKFQQTNLQKLQLQIQNRLHDVPKPDNNSKILKQLINRKN</sequence>
<reference evidence="7" key="1">
    <citation type="submission" date="2021-01" db="EMBL/GenBank/DDBJ databases">
        <authorList>
            <consortium name="Genoscope - CEA"/>
            <person name="William W."/>
        </authorList>
    </citation>
    <scope>NUCLEOTIDE SEQUENCE</scope>
</reference>
<dbReference type="InterPro" id="IPR017441">
    <property type="entry name" value="Protein_kinase_ATP_BS"/>
</dbReference>
<protein>
    <recommendedName>
        <fullName evidence="1">non-specific serine/threonine protein kinase</fullName>
        <ecNumber evidence="1">2.7.11.1</ecNumber>
    </recommendedName>
</protein>
<evidence type="ECO:0000256" key="1">
    <source>
        <dbReference type="ARBA" id="ARBA00012513"/>
    </source>
</evidence>
<keyword evidence="3 4" id="KW-0067">ATP-binding</keyword>
<dbReference type="EMBL" id="CAJJDN010000124">
    <property type="protein sequence ID" value="CAD8120119.1"/>
    <property type="molecule type" value="Genomic_DNA"/>
</dbReference>
<dbReference type="InterPro" id="IPR000719">
    <property type="entry name" value="Prot_kinase_dom"/>
</dbReference>
<dbReference type="Proteomes" id="UP000692954">
    <property type="component" value="Unassembled WGS sequence"/>
</dbReference>